<feature type="region of interest" description="Disordered" evidence="2">
    <location>
        <begin position="387"/>
        <end position="412"/>
    </location>
</feature>
<feature type="domain" description="CCZ1/INTU/HPS4 third Longin" evidence="5">
    <location>
        <begin position="826"/>
        <end position="918"/>
    </location>
</feature>
<evidence type="ECO:0000256" key="1">
    <source>
        <dbReference type="SAM" id="Coils"/>
    </source>
</evidence>
<keyword evidence="7" id="KW-1185">Reference proteome</keyword>
<dbReference type="GO" id="GO:0016192">
    <property type="term" value="P:vesicle-mediated transport"/>
    <property type="evidence" value="ECO:0007669"/>
    <property type="project" value="InterPro"/>
</dbReference>
<evidence type="ECO:0000313" key="7">
    <source>
        <dbReference type="Proteomes" id="UP001059596"/>
    </source>
</evidence>
<evidence type="ECO:0000313" key="6">
    <source>
        <dbReference type="EMBL" id="KAI8039964.1"/>
    </source>
</evidence>
<dbReference type="Pfam" id="PF19033">
    <property type="entry name" value="Intu_longin_3"/>
    <property type="match status" value="1"/>
</dbReference>
<accession>A0A9Q0BQE0</accession>
<dbReference type="PANTHER" id="PTHR14407:SF9">
    <property type="entry name" value="BLOC-3 COMPLEX MEMBER HPS4"/>
    <property type="match status" value="1"/>
</dbReference>
<feature type="chain" id="PRO_5040262821" evidence="3">
    <location>
        <begin position="22"/>
        <end position="929"/>
    </location>
</feature>
<proteinExistence type="predicted"/>
<dbReference type="PANTHER" id="PTHR14407">
    <property type="entry name" value="HERMANSKY-PUDLAK SYNDROME 4 PROTEIN LIGHT-EAR PROTEIN-RELATED"/>
    <property type="match status" value="1"/>
</dbReference>
<sequence>MFTKLLGSVLLILFLNEVTLAPTASVTSLVPSINDNGVIVLPYDNKYYLRIDIEGTGREETVEEIGPDQLQVKGTFGQPFPGSKYLLVTYEAGPNGYVAKETMIVFVYDAECLTDEADDPISAVLYFHPSWVSDSQKVALCGQLMGTSYFLKDCFFNPRILALQNGKFVLKEFGRFILAIGTDRNIGDQLLEHRADLLSSLLKFFHRDVQTLYAQYASLSRRNLSEKLYHIFETYLPMLQRNGNTFQNVPRLRMPKTASHIFLEAIQTLQSCQQTKGILGGAILYHNKVVASQLSDMVTKHLVLTDPLHVRTAAEPVSNHQEFHIPNGVQMLVVYLEQMQYRQLVGEAQRAQNLQMSTAQLSQSGVPFQYAKRKIKRDKSLIFTHIPEEREHGPEQQQPSELPPARPKSMRPTHLPLRIKNMQSKELPESGIASINFDETDSYPQFIGRTSVCNTPMTENKVLPVANVMSICANPEDEGKEEDVHNSNGKAQSRRSSLKVDVEKFFQNFISNPNKQLTRRKSSADLQDALRAISKKLNHFTHGFKTDVNRNGSGDGQASSDSPDFIENDEEKITSRTISDPTYPVFNTNGQQISRSLFQQFLDQYRKLWGVASEQAHEDAELAALVAEFQEFNAEIQKLDEHMRQQAAEASAADRNLNVSAAKTPLDKRSMTLPLKSAGESTFGERASGRSGAGGVPLTPLMAKLSVLALSETTPIEIQTPLTSTKVFPRRSSLKCEDAVDALAAMSSTAPAQPPGPIQPDGLQRTELYICGQQNMTLLLLMEEGTCQQQEVVQKMFDICVAKFPHMESQLNQTLNVNVEGDNREGSNYSFMCVDSKWDVLQRNGPWNPLELNIIESMHSIHSSGHHLTDLILRSHDSVYYGHKNGRTEFFYKEPTHQINGIPPPSDPIGNIQMRAKSRLERDHSYMLF</sequence>
<dbReference type="EMBL" id="JAMKOV010000005">
    <property type="protein sequence ID" value="KAI8039964.1"/>
    <property type="molecule type" value="Genomic_DNA"/>
</dbReference>
<dbReference type="Pfam" id="PF19031">
    <property type="entry name" value="Intu_longin_1"/>
    <property type="match status" value="1"/>
</dbReference>
<dbReference type="GO" id="GO:0005765">
    <property type="term" value="C:lysosomal membrane"/>
    <property type="evidence" value="ECO:0007669"/>
    <property type="project" value="TreeGrafter"/>
</dbReference>
<dbReference type="GO" id="GO:0031410">
    <property type="term" value="C:cytoplasmic vesicle"/>
    <property type="evidence" value="ECO:0007669"/>
    <property type="project" value="TreeGrafter"/>
</dbReference>
<comment type="caution">
    <text evidence="6">The sequence shown here is derived from an EMBL/GenBank/DDBJ whole genome shotgun (WGS) entry which is preliminary data.</text>
</comment>
<keyword evidence="3" id="KW-0732">Signal</keyword>
<dbReference type="InterPro" id="IPR026091">
    <property type="entry name" value="HPS4"/>
</dbReference>
<feature type="compositionally biased region" description="Polar residues" evidence="2">
    <location>
        <begin position="549"/>
        <end position="562"/>
    </location>
</feature>
<reference evidence="6" key="1">
    <citation type="journal article" date="2023" name="Genome Biol. Evol.">
        <title>Long-read-based Genome Assembly of Drosophila gunungcola Reveals Fewer Chemosensory Genes in Flower-breeding Species.</title>
        <authorList>
            <person name="Negi A."/>
            <person name="Liao B.Y."/>
            <person name="Yeh S.D."/>
        </authorList>
    </citation>
    <scope>NUCLEOTIDE SEQUENCE</scope>
    <source>
        <strain evidence="6">Sukarami</strain>
    </source>
</reference>
<feature type="domain" description="CCZ1/INTU/HSP4 first Longin" evidence="4">
    <location>
        <begin position="103"/>
        <end position="207"/>
    </location>
</feature>
<feature type="region of interest" description="Disordered" evidence="2">
    <location>
        <begin position="477"/>
        <end position="497"/>
    </location>
</feature>
<dbReference type="AlphaFoldDB" id="A0A9Q0BQE0"/>
<feature type="coiled-coil region" evidence="1">
    <location>
        <begin position="622"/>
        <end position="649"/>
    </location>
</feature>
<feature type="region of interest" description="Disordered" evidence="2">
    <location>
        <begin position="544"/>
        <end position="565"/>
    </location>
</feature>
<dbReference type="InterPro" id="IPR043987">
    <property type="entry name" value="CCZ1/INTU/HSP4_longin_1"/>
</dbReference>
<feature type="signal peptide" evidence="3">
    <location>
        <begin position="1"/>
        <end position="21"/>
    </location>
</feature>
<dbReference type="GO" id="GO:0031267">
    <property type="term" value="F:small GTPase binding"/>
    <property type="evidence" value="ECO:0007669"/>
    <property type="project" value="TreeGrafter"/>
</dbReference>
<gene>
    <name evidence="6" type="ORF">M5D96_007389</name>
</gene>
<name>A0A9Q0BQE0_9MUSC</name>
<dbReference type="InterPro" id="IPR043989">
    <property type="entry name" value="CCZ1/INTU/HSP4_longin_3"/>
</dbReference>
<evidence type="ECO:0000259" key="5">
    <source>
        <dbReference type="Pfam" id="PF19033"/>
    </source>
</evidence>
<dbReference type="GO" id="GO:0006605">
    <property type="term" value="P:protein targeting"/>
    <property type="evidence" value="ECO:0007669"/>
    <property type="project" value="TreeGrafter"/>
</dbReference>
<organism evidence="6 7">
    <name type="scientific">Drosophila gunungcola</name>
    <name type="common">fruit fly</name>
    <dbReference type="NCBI Taxonomy" id="103775"/>
    <lineage>
        <taxon>Eukaryota</taxon>
        <taxon>Metazoa</taxon>
        <taxon>Ecdysozoa</taxon>
        <taxon>Arthropoda</taxon>
        <taxon>Hexapoda</taxon>
        <taxon>Insecta</taxon>
        <taxon>Pterygota</taxon>
        <taxon>Neoptera</taxon>
        <taxon>Endopterygota</taxon>
        <taxon>Diptera</taxon>
        <taxon>Brachycera</taxon>
        <taxon>Muscomorpha</taxon>
        <taxon>Ephydroidea</taxon>
        <taxon>Drosophilidae</taxon>
        <taxon>Drosophila</taxon>
        <taxon>Sophophora</taxon>
    </lineage>
</organism>
<dbReference type="Proteomes" id="UP001059596">
    <property type="component" value="Unassembled WGS sequence"/>
</dbReference>
<dbReference type="GO" id="GO:0005085">
    <property type="term" value="F:guanyl-nucleotide exchange factor activity"/>
    <property type="evidence" value="ECO:0007669"/>
    <property type="project" value="TreeGrafter"/>
</dbReference>
<evidence type="ECO:0000256" key="3">
    <source>
        <dbReference type="SAM" id="SignalP"/>
    </source>
</evidence>
<evidence type="ECO:0000256" key="2">
    <source>
        <dbReference type="SAM" id="MobiDB-lite"/>
    </source>
</evidence>
<protein>
    <submittedName>
        <fullName evidence="6">Uncharacterized protein</fullName>
    </submittedName>
</protein>
<evidence type="ECO:0000259" key="4">
    <source>
        <dbReference type="Pfam" id="PF19031"/>
    </source>
</evidence>
<dbReference type="GO" id="GO:0031085">
    <property type="term" value="C:BLOC-3 complex"/>
    <property type="evidence" value="ECO:0007669"/>
    <property type="project" value="TreeGrafter"/>
</dbReference>
<keyword evidence="1" id="KW-0175">Coiled coil</keyword>